<dbReference type="Pfam" id="PF13730">
    <property type="entry name" value="HTH_36"/>
    <property type="match status" value="1"/>
</dbReference>
<comment type="caution">
    <text evidence="1">The sequence shown here is derived from an EMBL/GenBank/DDBJ whole genome shotgun (WGS) entry which is preliminary data.</text>
</comment>
<sequence length="161" mass="18719">MQLDCTFSITPRIVLSDKNLSSTEKLLMGLIVSLTLKNNYCFASNKYFADSLNISVRTVTLALSKLKLEEYIFVKTDNGRRKIYLNKEKIPTKTSNRVAETYDVSIESNCYHKINNNYKKNNNKYKNKEIIPVWLEQKEMCNSLSATKEEIEEMNELLKDL</sequence>
<accession>A0A9D1J308</accession>
<gene>
    <name evidence="1" type="ORF">IAB38_01275</name>
</gene>
<evidence type="ECO:0000313" key="1">
    <source>
        <dbReference type="EMBL" id="HIR58659.1"/>
    </source>
</evidence>
<protein>
    <submittedName>
        <fullName evidence="1">Helix-turn-helix domain-containing protein</fullName>
    </submittedName>
</protein>
<dbReference type="AlphaFoldDB" id="A0A9D1J308"/>
<evidence type="ECO:0000313" key="2">
    <source>
        <dbReference type="Proteomes" id="UP000824232"/>
    </source>
</evidence>
<name>A0A9D1J308_9FIRM</name>
<dbReference type="EMBL" id="DVHC01000014">
    <property type="protein sequence ID" value="HIR58659.1"/>
    <property type="molecule type" value="Genomic_DNA"/>
</dbReference>
<dbReference type="Proteomes" id="UP000824232">
    <property type="component" value="Unassembled WGS sequence"/>
</dbReference>
<reference evidence="1" key="2">
    <citation type="journal article" date="2021" name="PeerJ">
        <title>Extensive microbial diversity within the chicken gut microbiome revealed by metagenomics and culture.</title>
        <authorList>
            <person name="Gilroy R."/>
            <person name="Ravi A."/>
            <person name="Getino M."/>
            <person name="Pursley I."/>
            <person name="Horton D.L."/>
            <person name="Alikhan N.F."/>
            <person name="Baker D."/>
            <person name="Gharbi K."/>
            <person name="Hall N."/>
            <person name="Watson M."/>
            <person name="Adriaenssens E.M."/>
            <person name="Foster-Nyarko E."/>
            <person name="Jarju S."/>
            <person name="Secka A."/>
            <person name="Antonio M."/>
            <person name="Oren A."/>
            <person name="Chaudhuri R.R."/>
            <person name="La Ragione R."/>
            <person name="Hildebrand F."/>
            <person name="Pallen M.J."/>
        </authorList>
    </citation>
    <scope>NUCLEOTIDE SEQUENCE</scope>
    <source>
        <strain evidence="1">CHK184-20233</strain>
    </source>
</reference>
<proteinExistence type="predicted"/>
<reference evidence="1" key="1">
    <citation type="submission" date="2020-10" db="EMBL/GenBank/DDBJ databases">
        <authorList>
            <person name="Gilroy R."/>
        </authorList>
    </citation>
    <scope>NUCLEOTIDE SEQUENCE</scope>
    <source>
        <strain evidence="1">CHK184-20233</strain>
    </source>
</reference>
<organism evidence="1 2">
    <name type="scientific">Candidatus Onthousia excrementipullorum</name>
    <dbReference type="NCBI Taxonomy" id="2840884"/>
    <lineage>
        <taxon>Bacteria</taxon>
        <taxon>Bacillati</taxon>
        <taxon>Bacillota</taxon>
        <taxon>Bacilli</taxon>
        <taxon>Candidatus Onthousia</taxon>
    </lineage>
</organism>